<dbReference type="Proteomes" id="UP001328107">
    <property type="component" value="Unassembled WGS sequence"/>
</dbReference>
<sequence>TPYVSVQIVDLLEVRLNSESEIISGVELTRILQLLLLLRILRGDIEQHLVGDGLHGDAFALETTKIKALSLDGVLSQESDVNDACENDDRPGQFPLQHLHGLADVVAVAIGRFVLNTHAPPAHVIRADEDVDELPLVLVVHLKMFLDSSHEIIRLLFHLPRMRTRDARVQLRCLNYIGGSGPDREAEEVGVEL</sequence>
<name>A0AAN5D312_9BILA</name>
<feature type="non-terminal residue" evidence="1">
    <location>
        <position position="193"/>
    </location>
</feature>
<feature type="non-terminal residue" evidence="1">
    <location>
        <position position="1"/>
    </location>
</feature>
<dbReference type="EMBL" id="BTRK01000005">
    <property type="protein sequence ID" value="GMR55157.1"/>
    <property type="molecule type" value="Genomic_DNA"/>
</dbReference>
<organism evidence="1 2">
    <name type="scientific">Pristionchus mayeri</name>
    <dbReference type="NCBI Taxonomy" id="1317129"/>
    <lineage>
        <taxon>Eukaryota</taxon>
        <taxon>Metazoa</taxon>
        <taxon>Ecdysozoa</taxon>
        <taxon>Nematoda</taxon>
        <taxon>Chromadorea</taxon>
        <taxon>Rhabditida</taxon>
        <taxon>Rhabditina</taxon>
        <taxon>Diplogasteromorpha</taxon>
        <taxon>Diplogasteroidea</taxon>
        <taxon>Neodiplogasteridae</taxon>
        <taxon>Pristionchus</taxon>
    </lineage>
</organism>
<dbReference type="AlphaFoldDB" id="A0AAN5D312"/>
<accession>A0AAN5D312</accession>
<evidence type="ECO:0000313" key="1">
    <source>
        <dbReference type="EMBL" id="GMR55157.1"/>
    </source>
</evidence>
<comment type="caution">
    <text evidence="1">The sequence shown here is derived from an EMBL/GenBank/DDBJ whole genome shotgun (WGS) entry which is preliminary data.</text>
</comment>
<proteinExistence type="predicted"/>
<gene>
    <name evidence="1" type="ORF">PMAYCL1PPCAC_25352</name>
</gene>
<keyword evidence="2" id="KW-1185">Reference proteome</keyword>
<evidence type="ECO:0000313" key="2">
    <source>
        <dbReference type="Proteomes" id="UP001328107"/>
    </source>
</evidence>
<reference evidence="2" key="1">
    <citation type="submission" date="2022-10" db="EMBL/GenBank/DDBJ databases">
        <title>Genome assembly of Pristionchus species.</title>
        <authorList>
            <person name="Yoshida K."/>
            <person name="Sommer R.J."/>
        </authorList>
    </citation>
    <scope>NUCLEOTIDE SEQUENCE [LARGE SCALE GENOMIC DNA]</scope>
    <source>
        <strain evidence="2">RS5460</strain>
    </source>
</reference>
<protein>
    <submittedName>
        <fullName evidence="1">Uncharacterized protein</fullName>
    </submittedName>
</protein>